<dbReference type="InterPro" id="IPR001079">
    <property type="entry name" value="Galectin_CRD"/>
</dbReference>
<keyword evidence="5" id="KW-0256">Endoplasmic reticulum</keyword>
<dbReference type="PANTHER" id="PTHR11346:SF171">
    <property type="entry name" value="GALECTIN"/>
    <property type="match status" value="1"/>
</dbReference>
<dbReference type="SMART" id="SM00276">
    <property type="entry name" value="GLECT"/>
    <property type="match status" value="2"/>
</dbReference>
<sequence>MTIYNLYIFDREGQCLYYDEWFRTKQSGLAPIQEYKLVFGMMLSMKSFVDRLATNDSNQTVNYYKTSAYKMTFLESATGIKIILNTDPNATGIRDLLHRIYQAWAETANSAANLEMFASTNPPNESFLKSRVRDIVMKHSLKMSVPSAPPDEGESIIRSPDLPFVSSIVGGLFAGRAVVVSGMVLPGFASDRKKRVLKTCKYALPKSFSRFDIDLCCGLLIDGDHMDNKALHFNPRFEAKAGWFSGPADDKLVINSFVSGQWGAEERFDNPFKEGEPFQIRLLVLEKYFKISAGGKHVCDYPHRVPVETIRTISIKGNIRVDYVEFQPPIGIGADGKPTIVAPMPKQELITQIDKPSIPFILPLLPGGFVSPQSARFTITPFLSAERFTINLMCKEEFLFHFRVDMPNPSLKIKPGIFRNSSKNGVKWQTEERTFATFPFSKGITHDVVFTAYGKSVTVDVDGAPFVKFVYRDGDDPANIDAITVRGDVLVHRFVHKG</sequence>
<dbReference type="InParanoid" id="A8X277"/>
<evidence type="ECO:0000313" key="10">
    <source>
        <dbReference type="EMBL" id="CAP26737.2"/>
    </source>
</evidence>
<dbReference type="FunFam" id="2.60.120.200:FF:000360">
    <property type="entry name" value="Galectin"/>
    <property type="match status" value="1"/>
</dbReference>
<gene>
    <name evidence="10" type="primary">Cbr-lec-12</name>
    <name evidence="10" type="ORF">CBG_06431</name>
</gene>
<dbReference type="InterPro" id="IPR011012">
    <property type="entry name" value="Longin-like_dom_sf"/>
</dbReference>
<feature type="domain" description="Galectin" evidence="9">
    <location>
        <begin position="356"/>
        <end position="497"/>
    </location>
</feature>
<evidence type="ECO:0000259" key="9">
    <source>
        <dbReference type="PROSITE" id="PS51304"/>
    </source>
</evidence>
<dbReference type="Gene3D" id="3.30.450.70">
    <property type="match status" value="1"/>
</dbReference>
<reference evidence="10 11" key="1">
    <citation type="journal article" date="2003" name="PLoS Biol.">
        <title>The genome sequence of Caenorhabditis briggsae: a platform for comparative genomics.</title>
        <authorList>
            <person name="Stein L.D."/>
            <person name="Bao Z."/>
            <person name="Blasiar D."/>
            <person name="Blumenthal T."/>
            <person name="Brent M.R."/>
            <person name="Chen N."/>
            <person name="Chinwalla A."/>
            <person name="Clarke L."/>
            <person name="Clee C."/>
            <person name="Coghlan A."/>
            <person name="Coulson A."/>
            <person name="D'Eustachio P."/>
            <person name="Fitch D.H."/>
            <person name="Fulton L.A."/>
            <person name="Fulton R.E."/>
            <person name="Griffiths-Jones S."/>
            <person name="Harris T.W."/>
            <person name="Hillier L.W."/>
            <person name="Kamath R."/>
            <person name="Kuwabara P.E."/>
            <person name="Mardis E.R."/>
            <person name="Marra M.A."/>
            <person name="Miner T.L."/>
            <person name="Minx P."/>
            <person name="Mullikin J.C."/>
            <person name="Plumb R.W."/>
            <person name="Rogers J."/>
            <person name="Schein J.E."/>
            <person name="Sohrmann M."/>
            <person name="Spieth J."/>
            <person name="Stajich J.E."/>
            <person name="Wei C."/>
            <person name="Willey D."/>
            <person name="Wilson R.K."/>
            <person name="Durbin R."/>
            <person name="Waterston R.H."/>
        </authorList>
    </citation>
    <scope>NUCLEOTIDE SEQUENCE [LARGE SCALE GENOMIC DNA]</scope>
    <source>
        <strain evidence="10 11">AF16</strain>
    </source>
</reference>
<dbReference type="GO" id="GO:0030008">
    <property type="term" value="C:TRAPP complex"/>
    <property type="evidence" value="ECO:0007669"/>
    <property type="project" value="InterPro"/>
</dbReference>
<dbReference type="SMART" id="SM01399">
    <property type="entry name" value="Sybindin"/>
    <property type="match status" value="1"/>
</dbReference>
<evidence type="ECO:0000313" key="11">
    <source>
        <dbReference type="Proteomes" id="UP000008549"/>
    </source>
</evidence>
<proteinExistence type="predicted"/>
<dbReference type="RefSeq" id="XP_045093210.1">
    <property type="nucleotide sequence ID" value="XM_045237155.1"/>
</dbReference>
<dbReference type="Pfam" id="PF00337">
    <property type="entry name" value="Gal-bind_lectin"/>
    <property type="match status" value="2"/>
</dbReference>
<comment type="subcellular location">
    <subcellularLocation>
        <location evidence="1">Endoplasmic reticulum</location>
    </subcellularLocation>
    <subcellularLocation>
        <location evidence="2">Golgi apparatus</location>
    </subcellularLocation>
</comment>
<evidence type="ECO:0000256" key="2">
    <source>
        <dbReference type="ARBA" id="ARBA00004555"/>
    </source>
</evidence>
<protein>
    <recommendedName>
        <fullName evidence="8">Galectin</fullName>
    </recommendedName>
</protein>
<dbReference type="SMART" id="SM00908">
    <property type="entry name" value="Gal-bind_lectin"/>
    <property type="match status" value="2"/>
</dbReference>
<keyword evidence="7" id="KW-0333">Golgi apparatus</keyword>
<dbReference type="CTD" id="8589372"/>
<dbReference type="eggNOG" id="KOG3587">
    <property type="taxonomic scope" value="Eukaryota"/>
</dbReference>
<dbReference type="EMBL" id="HE601320">
    <property type="protein sequence ID" value="CAP26737.2"/>
    <property type="molecule type" value="Genomic_DNA"/>
</dbReference>
<dbReference type="Pfam" id="PF04099">
    <property type="entry name" value="Sybindin"/>
    <property type="match status" value="1"/>
</dbReference>
<organism evidence="10 11">
    <name type="scientific">Caenorhabditis briggsae</name>
    <dbReference type="NCBI Taxonomy" id="6238"/>
    <lineage>
        <taxon>Eukaryota</taxon>
        <taxon>Metazoa</taxon>
        <taxon>Ecdysozoa</taxon>
        <taxon>Nematoda</taxon>
        <taxon>Chromadorea</taxon>
        <taxon>Rhabditida</taxon>
        <taxon>Rhabditina</taxon>
        <taxon>Rhabditomorpha</taxon>
        <taxon>Rhabditoidea</taxon>
        <taxon>Rhabditidae</taxon>
        <taxon>Peloderinae</taxon>
        <taxon>Caenorhabditis</taxon>
    </lineage>
</organism>
<dbReference type="HOGENOM" id="CLU_037794_1_1_1"/>
<dbReference type="CDD" id="cd00070">
    <property type="entry name" value="GLECT"/>
    <property type="match status" value="2"/>
</dbReference>
<dbReference type="GO" id="GO:0016192">
    <property type="term" value="P:vesicle-mediated transport"/>
    <property type="evidence" value="ECO:0007669"/>
    <property type="project" value="UniProtKB-KW"/>
</dbReference>
<dbReference type="GeneID" id="8589372"/>
<evidence type="ECO:0000256" key="3">
    <source>
        <dbReference type="ARBA" id="ARBA00022448"/>
    </source>
</evidence>
<dbReference type="PANTHER" id="PTHR11346">
    <property type="entry name" value="GALECTIN"/>
    <property type="match status" value="1"/>
</dbReference>
<accession>A8X277</accession>
<dbReference type="SUPFAM" id="SSF49899">
    <property type="entry name" value="Concanavalin A-like lectins/glucanases"/>
    <property type="match status" value="2"/>
</dbReference>
<dbReference type="GO" id="GO:0030246">
    <property type="term" value="F:carbohydrate binding"/>
    <property type="evidence" value="ECO:0000318"/>
    <property type="project" value="GO_Central"/>
</dbReference>
<dbReference type="FunFam" id="3.30.450.70:FF:000026">
    <property type="entry name" value="TRansport Protein Particle"/>
    <property type="match status" value="1"/>
</dbReference>
<dbReference type="KEGG" id="cbr:CBG_06431"/>
<dbReference type="eggNOG" id="KOG3368">
    <property type="taxonomic scope" value="Eukaryota"/>
</dbReference>
<name>A8X277_CAEBR</name>
<dbReference type="GO" id="GO:0016936">
    <property type="term" value="F:galactoside binding"/>
    <property type="evidence" value="ECO:0000318"/>
    <property type="project" value="GO_Central"/>
</dbReference>
<dbReference type="AlphaFoldDB" id="A8X277"/>
<dbReference type="FunCoup" id="A8X277">
    <property type="interactions" value="1"/>
</dbReference>
<keyword evidence="6" id="KW-0931">ER-Golgi transport</keyword>
<dbReference type="GO" id="GO:0005794">
    <property type="term" value="C:Golgi apparatus"/>
    <property type="evidence" value="ECO:0007669"/>
    <property type="project" value="UniProtKB-SubCell"/>
</dbReference>
<evidence type="ECO:0000256" key="8">
    <source>
        <dbReference type="RuleBase" id="RU102079"/>
    </source>
</evidence>
<dbReference type="InterPro" id="IPR013320">
    <property type="entry name" value="ConA-like_dom_sf"/>
</dbReference>
<evidence type="ECO:0000256" key="6">
    <source>
        <dbReference type="ARBA" id="ARBA00022892"/>
    </source>
</evidence>
<feature type="domain" description="Galectin" evidence="9">
    <location>
        <begin position="164"/>
        <end position="327"/>
    </location>
</feature>
<dbReference type="Proteomes" id="UP000008549">
    <property type="component" value="Unassembled WGS sequence"/>
</dbReference>
<evidence type="ECO:0000256" key="7">
    <source>
        <dbReference type="ARBA" id="ARBA00023034"/>
    </source>
</evidence>
<evidence type="ECO:0000256" key="1">
    <source>
        <dbReference type="ARBA" id="ARBA00004240"/>
    </source>
</evidence>
<keyword evidence="3" id="KW-0813">Transport</keyword>
<dbReference type="GO" id="GO:0005783">
    <property type="term" value="C:endoplasmic reticulum"/>
    <property type="evidence" value="ECO:0007669"/>
    <property type="project" value="UniProtKB-SubCell"/>
</dbReference>
<keyword evidence="11" id="KW-1185">Reference proteome</keyword>
<dbReference type="SUPFAM" id="SSF64356">
    <property type="entry name" value="SNARE-like"/>
    <property type="match status" value="1"/>
</dbReference>
<evidence type="ECO:0000256" key="5">
    <source>
        <dbReference type="ARBA" id="ARBA00022824"/>
    </source>
</evidence>
<dbReference type="InterPro" id="IPR044156">
    <property type="entry name" value="Galectin-like"/>
</dbReference>
<keyword evidence="4 8" id="KW-0430">Lectin</keyword>
<evidence type="ECO:0000256" key="4">
    <source>
        <dbReference type="ARBA" id="ARBA00022734"/>
    </source>
</evidence>
<dbReference type="PROSITE" id="PS51304">
    <property type="entry name" value="GALECTIN"/>
    <property type="match status" value="2"/>
</dbReference>
<dbReference type="InterPro" id="IPR007233">
    <property type="entry name" value="TRAPPC"/>
</dbReference>
<reference evidence="10 11" key="2">
    <citation type="journal article" date="2011" name="PLoS Genet.">
        <title>Caenorhabditis briggsae recombinant inbred line genotypes reveal inter-strain incompatibility and the evolution of recombination.</title>
        <authorList>
            <person name="Ross J.A."/>
            <person name="Koboldt D.C."/>
            <person name="Staisch J.E."/>
            <person name="Chamberlin H.M."/>
            <person name="Gupta B.P."/>
            <person name="Miller R.D."/>
            <person name="Baird S.E."/>
            <person name="Haag E.S."/>
        </authorList>
    </citation>
    <scope>NUCLEOTIDE SEQUENCE [LARGE SCALE GENOMIC DNA]</scope>
    <source>
        <strain evidence="10 11">AF16</strain>
    </source>
</reference>
<dbReference type="Gene3D" id="2.60.120.200">
    <property type="match status" value="2"/>
</dbReference>